<reference evidence="1 2" key="1">
    <citation type="submission" date="2019-05" db="EMBL/GenBank/DDBJ databases">
        <authorList>
            <person name="Qu J.-H."/>
        </authorList>
    </citation>
    <scope>NUCLEOTIDE SEQUENCE [LARGE SCALE GENOMIC DNA]</scope>
    <source>
        <strain evidence="1 2">T17</strain>
    </source>
</reference>
<dbReference type="OrthoDB" id="793003at2"/>
<comment type="caution">
    <text evidence="1">The sequence shown here is derived from an EMBL/GenBank/DDBJ whole genome shotgun (WGS) entry which is preliminary data.</text>
</comment>
<dbReference type="EMBL" id="VCEJ01000002">
    <property type="protein sequence ID" value="TLV03506.1"/>
    <property type="molecule type" value="Genomic_DNA"/>
</dbReference>
<keyword evidence="2" id="KW-1185">Reference proteome</keyword>
<evidence type="ECO:0000313" key="1">
    <source>
        <dbReference type="EMBL" id="TLV03506.1"/>
    </source>
</evidence>
<dbReference type="Pfam" id="PF13563">
    <property type="entry name" value="2_5_RNA_ligase2"/>
    <property type="match status" value="1"/>
</dbReference>
<dbReference type="AlphaFoldDB" id="A0A5R9L4L0"/>
<evidence type="ECO:0000313" key="2">
    <source>
        <dbReference type="Proteomes" id="UP000306402"/>
    </source>
</evidence>
<keyword evidence="1" id="KW-0436">Ligase</keyword>
<organism evidence="1 2">
    <name type="scientific">Dyadobacter luticola</name>
    <dbReference type="NCBI Taxonomy" id="1979387"/>
    <lineage>
        <taxon>Bacteria</taxon>
        <taxon>Pseudomonadati</taxon>
        <taxon>Bacteroidota</taxon>
        <taxon>Cytophagia</taxon>
        <taxon>Cytophagales</taxon>
        <taxon>Spirosomataceae</taxon>
        <taxon>Dyadobacter</taxon>
    </lineage>
</organism>
<gene>
    <name evidence="1" type="ORF">FEN17_07840</name>
</gene>
<protein>
    <submittedName>
        <fullName evidence="1">2'-5' RNA ligase family protein</fullName>
    </submittedName>
</protein>
<dbReference type="Proteomes" id="UP000306402">
    <property type="component" value="Unassembled WGS sequence"/>
</dbReference>
<accession>A0A5R9L4L0</accession>
<dbReference type="RefSeq" id="WP_138364714.1">
    <property type="nucleotide sequence ID" value="NZ_VCEJ01000002.1"/>
</dbReference>
<dbReference type="SUPFAM" id="SSF55144">
    <property type="entry name" value="LigT-like"/>
    <property type="match status" value="1"/>
</dbReference>
<dbReference type="Gene3D" id="3.90.1140.10">
    <property type="entry name" value="Cyclic phosphodiesterase"/>
    <property type="match status" value="1"/>
</dbReference>
<dbReference type="GO" id="GO:0016874">
    <property type="term" value="F:ligase activity"/>
    <property type="evidence" value="ECO:0007669"/>
    <property type="project" value="UniProtKB-KW"/>
</dbReference>
<dbReference type="InterPro" id="IPR009097">
    <property type="entry name" value="Cyclic_Pdiesterase"/>
</dbReference>
<proteinExistence type="predicted"/>
<name>A0A5R9L4L0_9BACT</name>
<sequence>MKPIVATLEMSDAAQTYFNELRRRHFPPGRNYLNAHLTLFHALPDEPWIFEELAEIVKDQMSFEVTAQHIVSLGNGTAFKIISPELPALHQTLRNRWFDHLTPQDRQKRNFHITIQNKVESQEAKKLQAELSPSFEPFSFQLTGIQLWRYHGGPWEYLRTLSFGSAHRSF</sequence>